<dbReference type="PANTHER" id="PTHR23419">
    <property type="entry name" value="DIVALENT CATION TOLERANCE CUTA-RELATED"/>
    <property type="match status" value="1"/>
</dbReference>
<dbReference type="InterPro" id="IPR011322">
    <property type="entry name" value="N-reg_PII-like_a/b"/>
</dbReference>
<dbReference type="RefSeq" id="WP_238223445.1">
    <property type="nucleotide sequence ID" value="NZ_BAAADH010000106.1"/>
</dbReference>
<dbReference type="EMBL" id="BPRC01000003">
    <property type="protein sequence ID" value="GJE64167.1"/>
    <property type="molecule type" value="Genomic_DNA"/>
</dbReference>
<dbReference type="InterPro" id="IPR004323">
    <property type="entry name" value="Ion_tolerance_CutA"/>
</dbReference>
<reference evidence="2" key="1">
    <citation type="journal article" date="2021" name="Front. Microbiol.">
        <title>Comprehensive Comparative Genomics and Phenotyping of Methylobacterium Species.</title>
        <authorList>
            <person name="Alessa O."/>
            <person name="Ogura Y."/>
            <person name="Fujitani Y."/>
            <person name="Takami H."/>
            <person name="Hayashi T."/>
            <person name="Sahin N."/>
            <person name="Tani A."/>
        </authorList>
    </citation>
    <scope>NUCLEOTIDE SEQUENCE</scope>
    <source>
        <strain evidence="2">NBRC 15686</strain>
    </source>
</reference>
<name>A0ABQ4UBD7_9HYPH</name>
<evidence type="ECO:0000256" key="1">
    <source>
        <dbReference type="ARBA" id="ARBA00010169"/>
    </source>
</evidence>
<proteinExistence type="inferred from homology"/>
<comment type="similarity">
    <text evidence="1">Belongs to the CutA family.</text>
</comment>
<dbReference type="SUPFAM" id="SSF54913">
    <property type="entry name" value="GlnB-like"/>
    <property type="match status" value="1"/>
</dbReference>
<dbReference type="Gene3D" id="3.30.70.120">
    <property type="match status" value="1"/>
</dbReference>
<dbReference type="PANTHER" id="PTHR23419:SF8">
    <property type="entry name" value="FI09726P"/>
    <property type="match status" value="1"/>
</dbReference>
<gene>
    <name evidence="2" type="primary">cutA</name>
    <name evidence="2" type="ORF">LNAOJCKE_1367</name>
</gene>
<dbReference type="Proteomes" id="UP001055039">
    <property type="component" value="Unassembled WGS sequence"/>
</dbReference>
<keyword evidence="3" id="KW-1185">Reference proteome</keyword>
<organism evidence="2 3">
    <name type="scientific">Methylorubrum aminovorans</name>
    <dbReference type="NCBI Taxonomy" id="269069"/>
    <lineage>
        <taxon>Bacteria</taxon>
        <taxon>Pseudomonadati</taxon>
        <taxon>Pseudomonadota</taxon>
        <taxon>Alphaproteobacteria</taxon>
        <taxon>Hyphomicrobiales</taxon>
        <taxon>Methylobacteriaceae</taxon>
        <taxon>Methylorubrum</taxon>
    </lineage>
</organism>
<evidence type="ECO:0000313" key="2">
    <source>
        <dbReference type="EMBL" id="GJE64167.1"/>
    </source>
</evidence>
<protein>
    <submittedName>
        <fullName evidence="2">Divalent-cation tolerance protein CutA</fullName>
    </submittedName>
</protein>
<comment type="caution">
    <text evidence="2">The sequence shown here is derived from an EMBL/GenBank/DDBJ whole genome shotgun (WGS) entry which is preliminary data.</text>
</comment>
<dbReference type="Pfam" id="PF03091">
    <property type="entry name" value="CutA1"/>
    <property type="match status" value="1"/>
</dbReference>
<dbReference type="InterPro" id="IPR015867">
    <property type="entry name" value="N-reg_PII/ATP_PRibTrfase_C"/>
</dbReference>
<reference evidence="2" key="2">
    <citation type="submission" date="2021-08" db="EMBL/GenBank/DDBJ databases">
        <authorList>
            <person name="Tani A."/>
            <person name="Ola A."/>
            <person name="Ogura Y."/>
            <person name="Katsura K."/>
            <person name="Hayashi T."/>
        </authorList>
    </citation>
    <scope>NUCLEOTIDE SEQUENCE</scope>
    <source>
        <strain evidence="2">NBRC 15686</strain>
    </source>
</reference>
<accession>A0ABQ4UBD7</accession>
<sequence length="131" mass="14117">MERPLLVYTTFPDVTVALDIGEALVRARLAACVNVIPGMQSVFAWKGAIERGTEVVAIPKSREGLADALAAELKRRHPYETPIILHLPVKDADPDTAAWISAETSPVRNCLTKLPVTDRSRSGEDSVAGAL</sequence>
<evidence type="ECO:0000313" key="3">
    <source>
        <dbReference type="Proteomes" id="UP001055039"/>
    </source>
</evidence>